<name>A0A853BIS5_9ACTN</name>
<evidence type="ECO:0000313" key="7">
    <source>
        <dbReference type="Proteomes" id="UP000575985"/>
    </source>
</evidence>
<evidence type="ECO:0000256" key="1">
    <source>
        <dbReference type="ARBA" id="ARBA00001974"/>
    </source>
</evidence>
<protein>
    <submittedName>
        <fullName evidence="6">2-polyprenyl-6-methoxyphenol hydroxylase-like FAD-dependent oxidoreductase</fullName>
    </submittedName>
</protein>
<proteinExistence type="inferred from homology"/>
<comment type="cofactor">
    <cofactor evidence="1">
        <name>FAD</name>
        <dbReference type="ChEBI" id="CHEBI:57692"/>
    </cofactor>
</comment>
<keyword evidence="4" id="KW-0274">FAD</keyword>
<evidence type="ECO:0000256" key="2">
    <source>
        <dbReference type="ARBA" id="ARBA00007801"/>
    </source>
</evidence>
<dbReference type="GO" id="GO:0016709">
    <property type="term" value="F:oxidoreductase activity, acting on paired donors, with incorporation or reduction of molecular oxygen, NAD(P)H as one donor, and incorporation of one atom of oxygen"/>
    <property type="evidence" value="ECO:0007669"/>
    <property type="project" value="UniProtKB-ARBA"/>
</dbReference>
<dbReference type="PANTHER" id="PTHR43004:SF19">
    <property type="entry name" value="BINDING MONOOXYGENASE, PUTATIVE (JCVI)-RELATED"/>
    <property type="match status" value="1"/>
</dbReference>
<feature type="domain" description="FAD-binding" evidence="5">
    <location>
        <begin position="11"/>
        <end position="346"/>
    </location>
</feature>
<dbReference type="GO" id="GO:0071949">
    <property type="term" value="F:FAD binding"/>
    <property type="evidence" value="ECO:0007669"/>
    <property type="project" value="InterPro"/>
</dbReference>
<dbReference type="Proteomes" id="UP000575985">
    <property type="component" value="Unassembled WGS sequence"/>
</dbReference>
<dbReference type="SUPFAM" id="SSF52833">
    <property type="entry name" value="Thioredoxin-like"/>
    <property type="match status" value="1"/>
</dbReference>
<dbReference type="PRINTS" id="PR00420">
    <property type="entry name" value="RNGMNOXGNASE"/>
</dbReference>
<dbReference type="InterPro" id="IPR036249">
    <property type="entry name" value="Thioredoxin-like_sf"/>
</dbReference>
<dbReference type="Gene3D" id="3.50.50.60">
    <property type="entry name" value="FAD/NAD(P)-binding domain"/>
    <property type="match status" value="1"/>
</dbReference>
<dbReference type="Gene3D" id="3.40.30.120">
    <property type="match status" value="1"/>
</dbReference>
<organism evidence="6 7">
    <name type="scientific">Streptomonospora nanhaiensis</name>
    <dbReference type="NCBI Taxonomy" id="1323731"/>
    <lineage>
        <taxon>Bacteria</taxon>
        <taxon>Bacillati</taxon>
        <taxon>Actinomycetota</taxon>
        <taxon>Actinomycetes</taxon>
        <taxon>Streptosporangiales</taxon>
        <taxon>Nocardiopsidaceae</taxon>
        <taxon>Streptomonospora</taxon>
    </lineage>
</organism>
<keyword evidence="3" id="KW-0285">Flavoprotein</keyword>
<evidence type="ECO:0000256" key="3">
    <source>
        <dbReference type="ARBA" id="ARBA00022630"/>
    </source>
</evidence>
<comment type="caution">
    <text evidence="6">The sequence shown here is derived from an EMBL/GenBank/DDBJ whole genome shotgun (WGS) entry which is preliminary data.</text>
</comment>
<reference evidence="6 7" key="1">
    <citation type="submission" date="2020-07" db="EMBL/GenBank/DDBJ databases">
        <title>Sequencing the genomes of 1000 actinobacteria strains.</title>
        <authorList>
            <person name="Klenk H.-P."/>
        </authorList>
    </citation>
    <scope>NUCLEOTIDE SEQUENCE [LARGE SCALE GENOMIC DNA]</scope>
    <source>
        <strain evidence="6 7">DSM 45927</strain>
    </source>
</reference>
<dbReference type="Gene3D" id="3.30.70.2450">
    <property type="match status" value="1"/>
</dbReference>
<dbReference type="InterPro" id="IPR036188">
    <property type="entry name" value="FAD/NAD-bd_sf"/>
</dbReference>
<gene>
    <name evidence="6" type="ORF">HNR12_001616</name>
</gene>
<evidence type="ECO:0000313" key="6">
    <source>
        <dbReference type="EMBL" id="NYI95339.1"/>
    </source>
</evidence>
<dbReference type="Pfam" id="PF01494">
    <property type="entry name" value="FAD_binding_3"/>
    <property type="match status" value="1"/>
</dbReference>
<evidence type="ECO:0000256" key="4">
    <source>
        <dbReference type="ARBA" id="ARBA00022827"/>
    </source>
</evidence>
<sequence length="542" mass="56658">MSEHSSTETGTDVLVVGAGGTGLALAAGLARRGVRVRVVEKAPALSPVPKALGVQARTLEVLEDLGVVPRMVAEGLPMTAMHIRSERRPVADVDLSLIDSGYPYLLMLPQSAVERILADRLAEDGVAVEHGVELTGFTDTGAHVAAVLRHADGRTETVRAGWLAGADGAHSTVRHLLGIPFEGTALEENFATADIGLDWPLGFGDGFAFLDRGRPAAFFPLPEGRYRMVIAYPPGADPGGEVTRAEMQAQLDRLGVPGARVTDFGWSARFRVNQRLSARHSAGRVFLTGDAAHIHSPVGAQGMNTGIQDAVNLAWKLAAHITGGAPRDLLDTYHQERGAVARRLVAGTTRFTRLTLLHGTVTTMVRRAVAPRVLGRGPVQQRLTRAISQLDVAYPDSALNAGAAPSGGPAPGERAPYTGLFGPAAGPGCTLLVFTGYRGAADPEVRAGVGELTALAQARPGVAVEVAAPEGDDGLPGVRHDASLEAHRRFGLTAGGYALVRPDGYIAVVGALGDTAALRGHLDRWFPRAASAPTAGPRRQAG</sequence>
<dbReference type="AlphaFoldDB" id="A0A853BIS5"/>
<dbReference type="PANTHER" id="PTHR43004">
    <property type="entry name" value="TRK SYSTEM POTASSIUM UPTAKE PROTEIN"/>
    <property type="match status" value="1"/>
</dbReference>
<dbReference type="SUPFAM" id="SSF51905">
    <property type="entry name" value="FAD/NAD(P)-binding domain"/>
    <property type="match status" value="1"/>
</dbReference>
<accession>A0A853BIS5</accession>
<comment type="similarity">
    <text evidence="2">Belongs to the PheA/TfdB FAD monooxygenase family.</text>
</comment>
<dbReference type="InterPro" id="IPR050641">
    <property type="entry name" value="RIFMO-like"/>
</dbReference>
<evidence type="ECO:0000259" key="5">
    <source>
        <dbReference type="Pfam" id="PF01494"/>
    </source>
</evidence>
<dbReference type="EMBL" id="JACCFO010000001">
    <property type="protein sequence ID" value="NYI95339.1"/>
    <property type="molecule type" value="Genomic_DNA"/>
</dbReference>
<keyword evidence="7" id="KW-1185">Reference proteome</keyword>
<dbReference type="InterPro" id="IPR002938">
    <property type="entry name" value="FAD-bd"/>
</dbReference>
<dbReference type="RefSeq" id="WP_179766870.1">
    <property type="nucleotide sequence ID" value="NZ_JACCFO010000001.1"/>
</dbReference>